<organism evidence="1 2">
    <name type="scientific">Pangasius djambal</name>
    <dbReference type="NCBI Taxonomy" id="1691987"/>
    <lineage>
        <taxon>Eukaryota</taxon>
        <taxon>Metazoa</taxon>
        <taxon>Chordata</taxon>
        <taxon>Craniata</taxon>
        <taxon>Vertebrata</taxon>
        <taxon>Euteleostomi</taxon>
        <taxon>Actinopterygii</taxon>
        <taxon>Neopterygii</taxon>
        <taxon>Teleostei</taxon>
        <taxon>Ostariophysi</taxon>
        <taxon>Siluriformes</taxon>
        <taxon>Pangasiidae</taxon>
        <taxon>Pangasius</taxon>
    </lineage>
</organism>
<evidence type="ECO:0000313" key="1">
    <source>
        <dbReference type="EMBL" id="MCJ8729990.1"/>
    </source>
</evidence>
<evidence type="ECO:0000313" key="2">
    <source>
        <dbReference type="Proteomes" id="UP000830395"/>
    </source>
</evidence>
<dbReference type="EMBL" id="CM040976">
    <property type="protein sequence ID" value="MCJ8729990.1"/>
    <property type="molecule type" value="Genomic_DNA"/>
</dbReference>
<comment type="caution">
    <text evidence="1">The sequence shown here is derived from an EMBL/GenBank/DDBJ whole genome shotgun (WGS) entry which is preliminary data.</text>
</comment>
<sequence length="172" mass="18678">MTPVTAPADTRLSRCTAYLKGEPKALGTVQIMIGTTTLLFGIILTSLALTPGIISGIALWGSLIFISSGALSVAAANHYSSCVVKASLGMNVFSAVAAGLAVILFSVDMAFGFIFIPWCRSYNYGYYNSDRHNSDRYYSDRYSGCDHTFLSMVCISRMKQTHSFQSLLDPTR</sequence>
<reference evidence="1" key="1">
    <citation type="submission" date="2020-02" db="EMBL/GenBank/DDBJ databases">
        <title>Genome sequencing of the panga catfish, Pangasius djambal.</title>
        <authorList>
            <person name="Wen M."/>
            <person name="Zahm M."/>
            <person name="Roques C."/>
            <person name="Cabau C."/>
            <person name="Klopp C."/>
            <person name="Donnadieu C."/>
            <person name="Jouanno E."/>
            <person name="Avarre J.-C."/>
            <person name="Campet M."/>
            <person name="Ha T."/>
            <person name="Dugue R."/>
            <person name="Lampietro C."/>
            <person name="Louis A."/>
            <person name="Herpin A."/>
            <person name="Echchiki A."/>
            <person name="Berthelot C."/>
            <person name="Parey E."/>
            <person name="Roest-Crollius H."/>
            <person name="Braasch I."/>
            <person name="Postlethwait J.H."/>
            <person name="Bobe J."/>
            <person name="Montfort J."/>
            <person name="Bouchez O."/>
            <person name="Begum T."/>
            <person name="Schartl M."/>
            <person name="Gustiano R."/>
            <person name="Guiguen Y."/>
        </authorList>
    </citation>
    <scope>NUCLEOTIDE SEQUENCE</scope>
    <source>
        <strain evidence="1">Pdj_M5554</strain>
    </source>
</reference>
<name>A0ACC5Y2Z2_9TELE</name>
<accession>A0ACC5Y2Z2</accession>
<gene>
    <name evidence="1" type="ORF">PDJAM_G00114080</name>
</gene>
<protein>
    <submittedName>
        <fullName evidence="1">Uncharacterized protein</fullName>
    </submittedName>
</protein>
<dbReference type="Proteomes" id="UP000830395">
    <property type="component" value="Chromosome 2"/>
</dbReference>
<proteinExistence type="predicted"/>
<keyword evidence="2" id="KW-1185">Reference proteome</keyword>